<organism evidence="2 3">
    <name type="scientific">Saliphagus infecundisoli</name>
    <dbReference type="NCBI Taxonomy" id="1849069"/>
    <lineage>
        <taxon>Archaea</taxon>
        <taxon>Methanobacteriati</taxon>
        <taxon>Methanobacteriota</taxon>
        <taxon>Stenosarchaea group</taxon>
        <taxon>Halobacteria</taxon>
        <taxon>Halobacteriales</taxon>
        <taxon>Natrialbaceae</taxon>
        <taxon>Saliphagus</taxon>
    </lineage>
</organism>
<dbReference type="SUPFAM" id="SSF53756">
    <property type="entry name" value="UDP-Glycosyltransferase/glycogen phosphorylase"/>
    <property type="match status" value="1"/>
</dbReference>
<feature type="region of interest" description="Disordered" evidence="1">
    <location>
        <begin position="317"/>
        <end position="339"/>
    </location>
</feature>
<evidence type="ECO:0000256" key="1">
    <source>
        <dbReference type="SAM" id="MobiDB-lite"/>
    </source>
</evidence>
<feature type="compositionally biased region" description="Acidic residues" evidence="1">
    <location>
        <begin position="327"/>
        <end position="339"/>
    </location>
</feature>
<comment type="caution">
    <text evidence="2">The sequence shown here is derived from an EMBL/GenBank/DDBJ whole genome shotgun (WGS) entry which is preliminary data.</text>
</comment>
<name>A0ABD5QIV2_9EURY</name>
<dbReference type="Proteomes" id="UP001595925">
    <property type="component" value="Unassembled WGS sequence"/>
</dbReference>
<protein>
    <recommendedName>
        <fullName evidence="4">Capsule polysaccharide biosynthesis protein</fullName>
    </recommendedName>
</protein>
<evidence type="ECO:0000313" key="2">
    <source>
        <dbReference type="EMBL" id="MFC4989675.1"/>
    </source>
</evidence>
<dbReference type="EMBL" id="JBHSJG010000053">
    <property type="protein sequence ID" value="MFC4989675.1"/>
    <property type="molecule type" value="Genomic_DNA"/>
</dbReference>
<proteinExistence type="predicted"/>
<dbReference type="AlphaFoldDB" id="A0ABD5QIV2"/>
<reference evidence="2 3" key="1">
    <citation type="journal article" date="2019" name="Int. J. Syst. Evol. Microbiol.">
        <title>The Global Catalogue of Microorganisms (GCM) 10K type strain sequencing project: providing services to taxonomists for standard genome sequencing and annotation.</title>
        <authorList>
            <consortium name="The Broad Institute Genomics Platform"/>
            <consortium name="The Broad Institute Genome Sequencing Center for Infectious Disease"/>
            <person name="Wu L."/>
            <person name="Ma J."/>
        </authorList>
    </citation>
    <scope>NUCLEOTIDE SEQUENCE [LARGE SCALE GENOMIC DNA]</scope>
    <source>
        <strain evidence="2 3">CGMCC 1.15824</strain>
    </source>
</reference>
<accession>A0ABD5QIV2</accession>
<sequence length="499" mass="55563">MAGATDRTDETNDSTLSYEEAHRRFLAVEDDLGLFSARIDGVPFWERARFETHREAIRETTPLGEAHTTVSLQRARLRKLTGLLRNVAVGNPFLADPAEIAFVGHPRRKQREDGLWWDVYCDPILEALDLDAVYLEPDHDHVHHTPAKTEDVRYLDLVKYGGNLRRKFLPPSVLTPADERFLERVEAAFAERFGTGLDVAGRVRRDLVTRRCRGPLYRRLLERLDPDIVVLVVSYGKETPIEVCSDLGIPVVELQHGVVNPYHVGYSFPGDRTKETFPDYLFTFGEFWGDSVELPIPADRVYPVGYPHLEASLAELEDGVESGSGDANDDASDDESDEGGEQLLVVSQGTVGRELSRFVAALAEDFSGEIVYKLHPGEYDGWEDSYPWLREADIDVRADADLYDLFAESAAQVGVYSTALYEGLAVGLDTYLLECPGVVQLGPLVDRGYATVVESPAEFLEAYEAGAASPPEDRAPFFAPNAIDTIGAALAEVRERERR</sequence>
<evidence type="ECO:0008006" key="4">
    <source>
        <dbReference type="Google" id="ProtNLM"/>
    </source>
</evidence>
<gene>
    <name evidence="2" type="ORF">ACFPFO_18320</name>
</gene>
<keyword evidence="3" id="KW-1185">Reference proteome</keyword>
<dbReference type="RefSeq" id="WP_224829326.1">
    <property type="nucleotide sequence ID" value="NZ_JAIVEF010000019.1"/>
</dbReference>
<evidence type="ECO:0000313" key="3">
    <source>
        <dbReference type="Proteomes" id="UP001595925"/>
    </source>
</evidence>